<dbReference type="InterPro" id="IPR010985">
    <property type="entry name" value="Ribbon_hlx_hlx"/>
</dbReference>
<dbReference type="SUPFAM" id="SSF47598">
    <property type="entry name" value="Ribbon-helix-helix"/>
    <property type="match status" value="1"/>
</dbReference>
<dbReference type="InterPro" id="IPR014160">
    <property type="entry name" value="Nickel_NikR_proteobac"/>
</dbReference>
<keyword evidence="5 8" id="KW-0238">DNA-binding</keyword>
<dbReference type="RefSeq" id="WP_268263314.1">
    <property type="nucleotide sequence ID" value="NZ_JALQCW010000066.1"/>
</dbReference>
<evidence type="ECO:0000313" key="11">
    <source>
        <dbReference type="EMBL" id="MCK9800565.1"/>
    </source>
</evidence>
<keyword evidence="3 8" id="KW-0479">Metal-binding</keyword>
<sequence>MQRVTITLDEDLLAAIDRRVDTHGYQGRSEAVRDLLRAGLADTEAGDPEAGCVATLSYVYDHHTRELSKRLNTTFHAHHDLTMSTLHVHLDHGNCLEVSVLKGPTGQVTELAQHVMAERGVRHGNVQIIPVDNIGHEHD</sequence>
<dbReference type="EMBL" id="JALQCW010000066">
    <property type="protein sequence ID" value="MCK9800565.1"/>
    <property type="molecule type" value="Genomic_DNA"/>
</dbReference>
<feature type="binding site" evidence="8">
    <location>
        <position position="95"/>
    </location>
    <ligand>
        <name>Ni(2+)</name>
        <dbReference type="ChEBI" id="CHEBI:49786"/>
    </ligand>
</feature>
<reference evidence="13 14" key="2">
    <citation type="journal article" date="2023" name="Plant Pathol.">
        <title>Dismantling and reorganizing Pseudomonas marginalis sensu#lato.</title>
        <authorList>
            <person name="Sawada H."/>
            <person name="Fujikawa T."/>
            <person name="Satou M."/>
        </authorList>
    </citation>
    <scope>NUCLEOTIDE SEQUENCE [LARGE SCALE GENOMIC DNA]</scope>
    <source>
        <strain evidence="11 13">MAFF 302030</strain>
        <strain evidence="12 14">MAFF 302046</strain>
    </source>
</reference>
<dbReference type="HAMAP" id="MF_00476">
    <property type="entry name" value="NikR"/>
    <property type="match status" value="1"/>
</dbReference>
<dbReference type="GO" id="GO:0010045">
    <property type="term" value="P:response to nickel cation"/>
    <property type="evidence" value="ECO:0007669"/>
    <property type="project" value="InterPro"/>
</dbReference>
<keyword evidence="6 8" id="KW-0804">Transcription</keyword>
<gene>
    <name evidence="11" type="primary">nikR</name>
    <name evidence="11" type="ORF">M1B34_23475</name>
    <name evidence="12" type="ORF">M1B35_24170</name>
</gene>
<comment type="similarity">
    <text evidence="1 8">Belongs to the transcriptional regulatory CopG/NikR family.</text>
</comment>
<dbReference type="NCBIfam" id="NF002815">
    <property type="entry name" value="PRK02967.1"/>
    <property type="match status" value="1"/>
</dbReference>
<evidence type="ECO:0000313" key="13">
    <source>
        <dbReference type="Proteomes" id="UP001155059"/>
    </source>
</evidence>
<evidence type="ECO:0000259" key="9">
    <source>
        <dbReference type="Pfam" id="PF01402"/>
    </source>
</evidence>
<dbReference type="SUPFAM" id="SSF55021">
    <property type="entry name" value="ACT-like"/>
    <property type="match status" value="1"/>
</dbReference>
<evidence type="ECO:0000256" key="1">
    <source>
        <dbReference type="ARBA" id="ARBA00008478"/>
    </source>
</evidence>
<dbReference type="AlphaFoldDB" id="A0A9X1YYN6"/>
<dbReference type="PANTHER" id="PTHR34719">
    <property type="entry name" value="NICKEL-RESPONSIVE REGULATOR"/>
    <property type="match status" value="1"/>
</dbReference>
<evidence type="ECO:0000256" key="3">
    <source>
        <dbReference type="ARBA" id="ARBA00022723"/>
    </source>
</evidence>
<dbReference type="InterPro" id="IPR022988">
    <property type="entry name" value="Ni_resp_reg_NikR"/>
</dbReference>
<comment type="function">
    <text evidence="7">Transcriptional repressor of the nikABCDE operon. Is active in the presence of excessive concentrations of intracellular nickel.</text>
</comment>
<evidence type="ECO:0000256" key="2">
    <source>
        <dbReference type="ARBA" id="ARBA00022596"/>
    </source>
</evidence>
<comment type="cofactor">
    <cofactor evidence="8">
        <name>Ni(2+)</name>
        <dbReference type="ChEBI" id="CHEBI:49786"/>
    </cofactor>
    <text evidence="8">Binds 1 nickel ion per subunit.</text>
</comment>
<dbReference type="InterPro" id="IPR050192">
    <property type="entry name" value="CopG/NikR_regulator"/>
</dbReference>
<dbReference type="GO" id="GO:0003700">
    <property type="term" value="F:DNA-binding transcription factor activity"/>
    <property type="evidence" value="ECO:0007669"/>
    <property type="project" value="UniProtKB-UniRule"/>
</dbReference>
<feature type="binding site" evidence="8">
    <location>
        <position position="89"/>
    </location>
    <ligand>
        <name>Ni(2+)</name>
        <dbReference type="ChEBI" id="CHEBI:49786"/>
    </ligand>
</feature>
<organism evidence="11 13">
    <name type="scientific">Pseudomonas morbosilactucae</name>
    <dbReference type="NCBI Taxonomy" id="2938197"/>
    <lineage>
        <taxon>Bacteria</taxon>
        <taxon>Pseudomonadati</taxon>
        <taxon>Pseudomonadota</taxon>
        <taxon>Gammaproteobacteria</taxon>
        <taxon>Pseudomonadales</taxon>
        <taxon>Pseudomonadaceae</taxon>
        <taxon>Pseudomonas</taxon>
    </lineage>
</organism>
<dbReference type="Pfam" id="PF08753">
    <property type="entry name" value="NikR_C"/>
    <property type="match status" value="1"/>
</dbReference>
<dbReference type="Pfam" id="PF01402">
    <property type="entry name" value="RHH_1"/>
    <property type="match status" value="1"/>
</dbReference>
<dbReference type="InterPro" id="IPR027271">
    <property type="entry name" value="Acetolactate_synth/TF_NikR_C"/>
</dbReference>
<dbReference type="Proteomes" id="UP001155163">
    <property type="component" value="Unassembled WGS sequence"/>
</dbReference>
<dbReference type="InterPro" id="IPR013321">
    <property type="entry name" value="Arc_rbn_hlx_hlx"/>
</dbReference>
<evidence type="ECO:0000256" key="4">
    <source>
        <dbReference type="ARBA" id="ARBA00023015"/>
    </source>
</evidence>
<dbReference type="GO" id="GO:0016151">
    <property type="term" value="F:nickel cation binding"/>
    <property type="evidence" value="ECO:0007669"/>
    <property type="project" value="UniProtKB-UniRule"/>
</dbReference>
<accession>A0A9X1YYN6</accession>
<dbReference type="InterPro" id="IPR014864">
    <property type="entry name" value="TF_NikR_Ni-bd_C"/>
</dbReference>
<feature type="binding site" evidence="8">
    <location>
        <position position="87"/>
    </location>
    <ligand>
        <name>Ni(2+)</name>
        <dbReference type="ChEBI" id="CHEBI:49786"/>
    </ligand>
</feature>
<comment type="caution">
    <text evidence="11">The sequence shown here is derived from an EMBL/GenBank/DDBJ whole genome shotgun (WGS) entry which is preliminary data.</text>
</comment>
<evidence type="ECO:0000256" key="8">
    <source>
        <dbReference type="HAMAP-Rule" id="MF_00476"/>
    </source>
</evidence>
<evidence type="ECO:0000313" key="14">
    <source>
        <dbReference type="Proteomes" id="UP001155163"/>
    </source>
</evidence>
<feature type="domain" description="Transcription factor NikR nickel binding C-terminal" evidence="10">
    <location>
        <begin position="53"/>
        <end position="128"/>
    </location>
</feature>
<reference evidence="13 14" key="1">
    <citation type="journal article" date="2022" name="Int. J. Syst. Evol. Microbiol.">
        <title>Pseudomonas aegrilactucae sp. nov. and Pseudomonas morbosilactucae sp. nov., pathogens causing bacterial rot of lettuce in Japan.</title>
        <authorList>
            <person name="Sawada H."/>
            <person name="Fujikawa T."/>
            <person name="Satou M."/>
        </authorList>
    </citation>
    <scope>NUCLEOTIDE SEQUENCE [LARGE SCALE GENOMIC DNA]</scope>
    <source>
        <strain evidence="11 13">MAFF 302030</strain>
        <strain evidence="12 14">MAFF 302046</strain>
    </source>
</reference>
<dbReference type="InterPro" id="IPR045865">
    <property type="entry name" value="ACT-like_dom_sf"/>
</dbReference>
<feature type="binding site" evidence="8">
    <location>
        <position position="76"/>
    </location>
    <ligand>
        <name>Ni(2+)</name>
        <dbReference type="ChEBI" id="CHEBI:49786"/>
    </ligand>
</feature>
<dbReference type="NCBIfam" id="NF003381">
    <property type="entry name" value="PRK04460.1"/>
    <property type="match status" value="1"/>
</dbReference>
<name>A0A9X1YYN6_9PSED</name>
<dbReference type="GO" id="GO:0003677">
    <property type="term" value="F:DNA binding"/>
    <property type="evidence" value="ECO:0007669"/>
    <property type="project" value="UniProtKB-KW"/>
</dbReference>
<dbReference type="InterPro" id="IPR002145">
    <property type="entry name" value="CopG"/>
</dbReference>
<proteinExistence type="inferred from homology"/>
<dbReference type="Gene3D" id="3.30.70.1150">
    <property type="entry name" value="ACT-like. Chain A, domain 2"/>
    <property type="match status" value="1"/>
</dbReference>
<keyword evidence="14" id="KW-1185">Reference proteome</keyword>
<dbReference type="EMBL" id="JALQCX010000050">
    <property type="protein sequence ID" value="MCK9817136.1"/>
    <property type="molecule type" value="Genomic_DNA"/>
</dbReference>
<dbReference type="PANTHER" id="PTHR34719:SF2">
    <property type="entry name" value="NICKEL-RESPONSIVE REGULATOR"/>
    <property type="match status" value="1"/>
</dbReference>
<evidence type="ECO:0000256" key="6">
    <source>
        <dbReference type="ARBA" id="ARBA00023163"/>
    </source>
</evidence>
<evidence type="ECO:0000313" key="12">
    <source>
        <dbReference type="EMBL" id="MCK9817136.1"/>
    </source>
</evidence>
<protein>
    <recommendedName>
        <fullName evidence="8">Putative nickel-responsive regulator</fullName>
    </recommendedName>
</protein>
<dbReference type="Proteomes" id="UP001155059">
    <property type="component" value="Unassembled WGS sequence"/>
</dbReference>
<feature type="domain" description="Ribbon-helix-helix protein CopG" evidence="9">
    <location>
        <begin position="3"/>
        <end position="41"/>
    </location>
</feature>
<evidence type="ECO:0000259" key="10">
    <source>
        <dbReference type="Pfam" id="PF08753"/>
    </source>
</evidence>
<evidence type="ECO:0000256" key="5">
    <source>
        <dbReference type="ARBA" id="ARBA00023125"/>
    </source>
</evidence>
<dbReference type="NCBIfam" id="TIGR02793">
    <property type="entry name" value="nikR"/>
    <property type="match status" value="1"/>
</dbReference>
<keyword evidence="2 8" id="KW-0533">Nickel</keyword>
<comment type="function">
    <text evidence="8">Transcriptional regulator.</text>
</comment>
<dbReference type="CDD" id="cd22231">
    <property type="entry name" value="RHH_NikR_HicB-like"/>
    <property type="match status" value="1"/>
</dbReference>
<keyword evidence="4 8" id="KW-0805">Transcription regulation</keyword>
<evidence type="ECO:0000256" key="7">
    <source>
        <dbReference type="ARBA" id="ARBA00024723"/>
    </source>
</evidence>
<dbReference type="Gene3D" id="1.10.1220.10">
    <property type="entry name" value="Met repressor-like"/>
    <property type="match status" value="1"/>
</dbReference>